<comment type="similarity">
    <text evidence="4">Belongs to the class I-like SAM-binding methyltransferase superfamily. RNA M5U methyltransferase family.</text>
</comment>
<dbReference type="CDD" id="cd02440">
    <property type="entry name" value="AdoMet_MTases"/>
    <property type="match status" value="1"/>
</dbReference>
<comment type="caution">
    <text evidence="7">The sequence shown here is derived from an EMBL/GenBank/DDBJ whole genome shotgun (WGS) entry which is preliminary data.</text>
</comment>
<dbReference type="Gene3D" id="3.40.50.150">
    <property type="entry name" value="Vaccinia Virus protein VP39"/>
    <property type="match status" value="1"/>
</dbReference>
<evidence type="ECO:0000313" key="7">
    <source>
        <dbReference type="EMBL" id="MBO8467504.1"/>
    </source>
</evidence>
<dbReference type="GO" id="GO:0070475">
    <property type="term" value="P:rRNA base methylation"/>
    <property type="evidence" value="ECO:0007669"/>
    <property type="project" value="TreeGrafter"/>
</dbReference>
<dbReference type="PROSITE" id="PS01230">
    <property type="entry name" value="TRMA_1"/>
    <property type="match status" value="1"/>
</dbReference>
<evidence type="ECO:0000256" key="1">
    <source>
        <dbReference type="ARBA" id="ARBA00022603"/>
    </source>
</evidence>
<reference evidence="7" key="2">
    <citation type="journal article" date="2021" name="PeerJ">
        <title>Extensive microbial diversity within the chicken gut microbiome revealed by metagenomics and culture.</title>
        <authorList>
            <person name="Gilroy R."/>
            <person name="Ravi A."/>
            <person name="Getino M."/>
            <person name="Pursley I."/>
            <person name="Horton D.L."/>
            <person name="Alikhan N.F."/>
            <person name="Baker D."/>
            <person name="Gharbi K."/>
            <person name="Hall N."/>
            <person name="Watson M."/>
            <person name="Adriaenssens E.M."/>
            <person name="Foster-Nyarko E."/>
            <person name="Jarju S."/>
            <person name="Secka A."/>
            <person name="Antonio M."/>
            <person name="Oren A."/>
            <person name="Chaudhuri R.R."/>
            <person name="La Ragione R."/>
            <person name="Hildebrand F."/>
            <person name="Pallen M.J."/>
        </authorList>
    </citation>
    <scope>NUCLEOTIDE SEQUENCE</scope>
    <source>
        <strain evidence="7">B1-15692</strain>
    </source>
</reference>
<dbReference type="EMBL" id="JADIMH010000040">
    <property type="protein sequence ID" value="MBO8467504.1"/>
    <property type="molecule type" value="Genomic_DNA"/>
</dbReference>
<dbReference type="FunFam" id="3.40.50.150:FF:000009">
    <property type="entry name" value="23S rRNA (Uracil(1939)-C(5))-methyltransferase RlmD"/>
    <property type="match status" value="1"/>
</dbReference>
<keyword evidence="3 4" id="KW-0949">S-adenosyl-L-methionine</keyword>
<dbReference type="Proteomes" id="UP000823660">
    <property type="component" value="Unassembled WGS sequence"/>
</dbReference>
<dbReference type="PROSITE" id="PS51687">
    <property type="entry name" value="SAM_MT_RNA_M5U"/>
    <property type="match status" value="1"/>
</dbReference>
<evidence type="ECO:0000313" key="8">
    <source>
        <dbReference type="Proteomes" id="UP000823660"/>
    </source>
</evidence>
<dbReference type="InterPro" id="IPR002792">
    <property type="entry name" value="TRAM_dom"/>
</dbReference>
<feature type="binding site" evidence="4">
    <location>
        <position position="399"/>
    </location>
    <ligand>
        <name>S-adenosyl-L-methionine</name>
        <dbReference type="ChEBI" id="CHEBI:59789"/>
    </ligand>
</feature>
<dbReference type="InterPro" id="IPR030390">
    <property type="entry name" value="MeTrfase_TrmA_AS"/>
</dbReference>
<sequence length="467" mass="52735">MSRKKQDIILENVLIESVAAEGKALARVDGTVLFVPFAVPGDVVDVKVTKKKKNYMEGYILRIVTPSEHRLEPFCSHFGVCGGCKWQPLPYPMQLQAKQQQVYDQLVRIGHLEVPEISPIIPSDKTVYYRNKLEFTFSRRRWIFADEDPDSMPDEERCGLGFHVGKFFDKVLDIKQCYLQKDPSNSIRLFIRDYALEHGLEFFDIREHTGFLRNMFIRTSESGSVMLIICFYHEDAEARTALLDAVSAGFPQITSLYYVINGKANDSISDQECILYKGEEAIYEYMEGLKFKIGPKSFYQTNTGQAYKLYSVAREYAGLTGNETVYDLYTGTGTIAQFVSSKARKVIGIEYVPEAIADAKENARANGISNCDFYAGDMKDILTDGFVEQHGRPDVVILDPPRAGIHPDVANVILNAEPKRIVYVSCNPASQARDLAILSSKYTITAVQPVDMFPHTHHVENVVRLDL</sequence>
<dbReference type="GO" id="GO:0070041">
    <property type="term" value="F:rRNA (uridine-C5-)-methyltransferase activity"/>
    <property type="evidence" value="ECO:0007669"/>
    <property type="project" value="TreeGrafter"/>
</dbReference>
<name>A0A9D9I7M9_9BACT</name>
<dbReference type="PROSITE" id="PS01231">
    <property type="entry name" value="TRMA_2"/>
    <property type="match status" value="1"/>
</dbReference>
<dbReference type="InterPro" id="IPR012340">
    <property type="entry name" value="NA-bd_OB-fold"/>
</dbReference>
<evidence type="ECO:0000256" key="2">
    <source>
        <dbReference type="ARBA" id="ARBA00022679"/>
    </source>
</evidence>
<gene>
    <name evidence="7" type="primary">rlmD</name>
    <name evidence="7" type="ORF">IAB99_07050</name>
</gene>
<evidence type="ECO:0000256" key="4">
    <source>
        <dbReference type="PROSITE-ProRule" id="PRU01024"/>
    </source>
</evidence>
<dbReference type="SUPFAM" id="SSF53335">
    <property type="entry name" value="S-adenosyl-L-methionine-dependent methyltransferases"/>
    <property type="match status" value="1"/>
</dbReference>
<evidence type="ECO:0000256" key="5">
    <source>
        <dbReference type="PROSITE-ProRule" id="PRU10015"/>
    </source>
</evidence>
<keyword evidence="2 4" id="KW-0808">Transferase</keyword>
<dbReference type="NCBIfam" id="TIGR00479">
    <property type="entry name" value="rumA"/>
    <property type="match status" value="1"/>
</dbReference>
<feature type="active site" description="Nucleophile" evidence="4">
    <location>
        <position position="426"/>
    </location>
</feature>
<dbReference type="SUPFAM" id="SSF50249">
    <property type="entry name" value="Nucleic acid-binding proteins"/>
    <property type="match status" value="1"/>
</dbReference>
<dbReference type="InterPro" id="IPR030391">
    <property type="entry name" value="MeTrfase_TrmA_CS"/>
</dbReference>
<dbReference type="InterPro" id="IPR029063">
    <property type="entry name" value="SAM-dependent_MTases_sf"/>
</dbReference>
<dbReference type="PROSITE" id="PS50926">
    <property type="entry name" value="TRAM"/>
    <property type="match status" value="1"/>
</dbReference>
<dbReference type="Pfam" id="PF01938">
    <property type="entry name" value="TRAM"/>
    <property type="match status" value="1"/>
</dbReference>
<evidence type="ECO:0000256" key="3">
    <source>
        <dbReference type="ARBA" id="ARBA00022691"/>
    </source>
</evidence>
<dbReference type="Gene3D" id="2.40.50.1070">
    <property type="match status" value="1"/>
</dbReference>
<dbReference type="InterPro" id="IPR010280">
    <property type="entry name" value="U5_MeTrfase_fam"/>
</dbReference>
<dbReference type="PANTHER" id="PTHR11061">
    <property type="entry name" value="RNA M5U METHYLTRANSFERASE"/>
    <property type="match status" value="1"/>
</dbReference>
<dbReference type="EC" id="2.1.1.190" evidence="7"/>
<feature type="active site" evidence="5">
    <location>
        <position position="426"/>
    </location>
</feature>
<feature type="binding site" evidence="4">
    <location>
        <position position="329"/>
    </location>
    <ligand>
        <name>S-adenosyl-L-methionine</name>
        <dbReference type="ChEBI" id="CHEBI:59789"/>
    </ligand>
</feature>
<feature type="domain" description="TRAM" evidence="6">
    <location>
        <begin position="3"/>
        <end position="62"/>
    </location>
</feature>
<protein>
    <submittedName>
        <fullName evidence="7">23S rRNA (Uracil(1939)-C(5))-methyltransferase RlmD</fullName>
        <ecNumber evidence="7">2.1.1.190</ecNumber>
    </submittedName>
</protein>
<feature type="binding site" evidence="4">
    <location>
        <position position="350"/>
    </location>
    <ligand>
        <name>S-adenosyl-L-methionine</name>
        <dbReference type="ChEBI" id="CHEBI:59789"/>
    </ligand>
</feature>
<keyword evidence="1 4" id="KW-0489">Methyltransferase</keyword>
<reference evidence="7" key="1">
    <citation type="submission" date="2020-10" db="EMBL/GenBank/DDBJ databases">
        <authorList>
            <person name="Gilroy R."/>
        </authorList>
    </citation>
    <scope>NUCLEOTIDE SEQUENCE</scope>
    <source>
        <strain evidence="7">B1-15692</strain>
    </source>
</reference>
<dbReference type="Gene3D" id="2.40.50.140">
    <property type="entry name" value="Nucleic acid-binding proteins"/>
    <property type="match status" value="1"/>
</dbReference>
<evidence type="ECO:0000259" key="6">
    <source>
        <dbReference type="PROSITE" id="PS50926"/>
    </source>
</evidence>
<dbReference type="AlphaFoldDB" id="A0A9D9I7M9"/>
<organism evidence="7 8">
    <name type="scientific">Candidatus Cryptobacteroides faecipullorum</name>
    <dbReference type="NCBI Taxonomy" id="2840764"/>
    <lineage>
        <taxon>Bacteria</taxon>
        <taxon>Pseudomonadati</taxon>
        <taxon>Bacteroidota</taxon>
        <taxon>Bacteroidia</taxon>
        <taxon>Bacteroidales</taxon>
        <taxon>Candidatus Cryptobacteroides</taxon>
    </lineage>
</organism>
<dbReference type="Pfam" id="PF05958">
    <property type="entry name" value="tRNA_U5-meth_tr"/>
    <property type="match status" value="1"/>
</dbReference>
<proteinExistence type="inferred from homology"/>
<dbReference type="PANTHER" id="PTHR11061:SF30">
    <property type="entry name" value="TRNA (URACIL(54)-C(5))-METHYLTRANSFERASE"/>
    <property type="match status" value="1"/>
</dbReference>
<feature type="binding site" evidence="4">
    <location>
        <position position="300"/>
    </location>
    <ligand>
        <name>S-adenosyl-L-methionine</name>
        <dbReference type="ChEBI" id="CHEBI:59789"/>
    </ligand>
</feature>
<accession>A0A9D9I7M9</accession>